<evidence type="ECO:0000313" key="2">
    <source>
        <dbReference type="Proteomes" id="UP000002522"/>
    </source>
</evidence>
<organism evidence="1 2">
    <name type="scientific">Malacoplasma penetrans (strain HF-2)</name>
    <name type="common">Mycoplasma penetrans</name>
    <dbReference type="NCBI Taxonomy" id="272633"/>
    <lineage>
        <taxon>Bacteria</taxon>
        <taxon>Bacillati</taxon>
        <taxon>Mycoplasmatota</taxon>
        <taxon>Mycoplasmoidales</taxon>
        <taxon>Mycoplasmoidaceae</taxon>
        <taxon>Malacoplasma</taxon>
    </lineage>
</organism>
<dbReference type="RefSeq" id="WP_011077549.1">
    <property type="nucleotide sequence ID" value="NC_004432.1"/>
</dbReference>
<sequence length="1163" mass="133408">MIKKKSLTKVILATFSGVLSGTIVVTSSTSFLASNRVTYKFGDREFNNLNELQNYAKSNLTSHTEESLNNKYWLVNKNGTSQKFSDPYYFKQSISSNIETIPVNSSLNLNEYIKNNTDSLGSTPNTLVGKLLPAENEKSKETTNIYRGRNNKYYFTEEEAKKSYLNVHNAYYFNNIYFPNKESLNAYLLNNYDESNSNFNFKLSQYKSLKSPDGFVSNPLEFSSIASENQKNTQLKNDVNNFVENNAKKIYGFKDAKDNYYNFANGMSENDLFNSLTIDKTDPAAFYSNQGMGSYIVDTSVTDEYNLYGPYFYKGSADILSITDKSLWKEVSSSDRDLLVNTRENQMIGSFFSLLIKDMATSDSLFGIDELKDQTAQYNSYMSSNYPEIWKNILDTKDILESGKRYNSFYKIPILYTYITEQLALNGASNKALTVTKKYFLQVCELFDKTIRVFLPESIIRPSDKTLDDSTVGDDGLLSISKLFGFKIKNFDYNSDINYYTDKIRLHYKNIITAGTIASFANQNSSNMNGLIKYNSSYFASLVKYYDYSLVSSYQYIWDIFSCNDKDMINSFYQKYQSIINVTKEEFENITEGYIFRNFLIYNSLRLEFEDQLSVYLKDYSKASSLSFFSGLTNINTLLNKTGNSFPLFSIFKNLRSFSLNPDSNISHNDLTTLFNSLEQTGVYNIDQIKLNNNLTKTSNASLSPSLINSFIWSANKVNAATSTSLERQVFTIAERVSVAIKNFRYVINDVAKIKETYQKVFDSSSKFVTIANGFLKCVYFLNSATALGGAVTLLLDAFVPSYQPRSYVYESNGVKYIWDGGFKETILFGLVETNRRTIQEMDILKPIKLNEPRSTNFYYLNGRNYNINVETESYLRAYAKALSDGQVDSEQIKKFYTFSNQKFGSSQTLPNGVYENLSQLQDEVFKSAFINFESKYVDSNTVYKYADGKDFVASSSGNKEAIINSILENIKPTKVSMLPNLDQNNYPIKRDDDLNDGSINNYVLPGTSYDMKTGKEIPYSSKDKNNLFRYVIIDPNQQQKTGNNKTDVDVDAETLLLQKFLSSFNVENKTIYKTDTIGNDLFTDFSNQANSFNIFKAKTSVGEVKYFLSQENAFQWLLNNYEYETFVSNQQVVYYSYNYEEKFYSLDDFYKWVKQNTTELRK</sequence>
<proteinExistence type="predicted"/>
<dbReference type="EMBL" id="BA000026">
    <property type="protein sequence ID" value="BAC44520.1"/>
    <property type="molecule type" value="Genomic_DNA"/>
</dbReference>
<dbReference type="STRING" id="272633.gene:10731849"/>
<keyword evidence="2" id="KW-1185">Reference proteome</keyword>
<name>Q8EV41_MALP2</name>
<dbReference type="AlphaFoldDB" id="Q8EV41"/>
<evidence type="ECO:0000313" key="1">
    <source>
        <dbReference type="EMBL" id="BAC44520.1"/>
    </source>
</evidence>
<gene>
    <name evidence="1" type="ordered locus">MYPE7260</name>
</gene>
<dbReference type="eggNOG" id="ENOG5030N09">
    <property type="taxonomic scope" value="Bacteria"/>
</dbReference>
<accession>Q8EV41</accession>
<dbReference type="InParanoid" id="Q8EV41"/>
<dbReference type="Proteomes" id="UP000002522">
    <property type="component" value="Chromosome"/>
</dbReference>
<dbReference type="KEGG" id="mpe:MYPE7260"/>
<protein>
    <submittedName>
        <fullName evidence="1">Uncharacterized protein</fullName>
    </submittedName>
</protein>
<reference evidence="1 2" key="1">
    <citation type="journal article" date="2002" name="Nucleic Acids Res.">
        <title>The complete genomic sequence of Mycoplasma penetrans, an intracellular bacterial pathogen in humans.</title>
        <authorList>
            <person name="Sasaki Y."/>
            <person name="Ishikawa J."/>
            <person name="Yamashita A."/>
            <person name="Oshima K."/>
            <person name="Kenri T."/>
            <person name="Furuya K."/>
            <person name="Yoshino C."/>
            <person name="Horino A."/>
            <person name="Shiba T."/>
            <person name="Sasaki T."/>
            <person name="Hattori M."/>
        </authorList>
    </citation>
    <scope>NUCLEOTIDE SEQUENCE [LARGE SCALE GENOMIC DNA]</scope>
    <source>
        <strain evidence="1 2">HF-2</strain>
    </source>
</reference>
<dbReference type="HOGENOM" id="CLU_269705_0_0_14"/>